<dbReference type="Proteomes" id="UP000008311">
    <property type="component" value="Unassembled WGS sequence"/>
</dbReference>
<accession>B9SR45</accession>
<protein>
    <recommendedName>
        <fullName evidence="1">2-oxoglutarate dehydrogenase E1 component N-terminal domain-containing protein</fullName>
    </recommendedName>
</protein>
<organism evidence="2 3">
    <name type="scientific">Ricinus communis</name>
    <name type="common">Castor bean</name>
    <dbReference type="NCBI Taxonomy" id="3988"/>
    <lineage>
        <taxon>Eukaryota</taxon>
        <taxon>Viridiplantae</taxon>
        <taxon>Streptophyta</taxon>
        <taxon>Embryophyta</taxon>
        <taxon>Tracheophyta</taxon>
        <taxon>Spermatophyta</taxon>
        <taxon>Magnoliopsida</taxon>
        <taxon>eudicotyledons</taxon>
        <taxon>Gunneridae</taxon>
        <taxon>Pentapetalae</taxon>
        <taxon>rosids</taxon>
        <taxon>fabids</taxon>
        <taxon>Malpighiales</taxon>
        <taxon>Euphorbiaceae</taxon>
        <taxon>Acalyphoideae</taxon>
        <taxon>Acalypheae</taxon>
        <taxon>Ricinus</taxon>
    </lineage>
</organism>
<keyword evidence="3" id="KW-1185">Reference proteome</keyword>
<dbReference type="eggNOG" id="KOG0450">
    <property type="taxonomic scope" value="Eukaryota"/>
</dbReference>
<name>B9SR45_RICCO</name>
<evidence type="ECO:0000313" key="3">
    <source>
        <dbReference type="Proteomes" id="UP000008311"/>
    </source>
</evidence>
<proteinExistence type="predicted"/>
<dbReference type="InParanoid" id="B9SR45"/>
<dbReference type="AlphaFoldDB" id="B9SR45"/>
<dbReference type="InterPro" id="IPR032106">
    <property type="entry name" value="2-oxogl_dehyd_N"/>
</dbReference>
<dbReference type="STRING" id="3988.B9SR45"/>
<evidence type="ECO:0000313" key="2">
    <source>
        <dbReference type="EMBL" id="EEF33947.1"/>
    </source>
</evidence>
<reference evidence="3" key="1">
    <citation type="journal article" date="2010" name="Nat. Biotechnol.">
        <title>Draft genome sequence of the oilseed species Ricinus communis.</title>
        <authorList>
            <person name="Chan A.P."/>
            <person name="Crabtree J."/>
            <person name="Zhao Q."/>
            <person name="Lorenzi H."/>
            <person name="Orvis J."/>
            <person name="Puiu D."/>
            <person name="Melake-Berhan A."/>
            <person name="Jones K.M."/>
            <person name="Redman J."/>
            <person name="Chen G."/>
            <person name="Cahoon E.B."/>
            <person name="Gedil M."/>
            <person name="Stanke M."/>
            <person name="Haas B.J."/>
            <person name="Wortman J.R."/>
            <person name="Fraser-Liggett C.M."/>
            <person name="Ravel J."/>
            <person name="Rabinowicz P.D."/>
        </authorList>
    </citation>
    <scope>NUCLEOTIDE SEQUENCE [LARGE SCALE GENOMIC DNA]</scope>
    <source>
        <strain evidence="3">cv. Hale</strain>
    </source>
</reference>
<gene>
    <name evidence="2" type="ORF">RCOM_0465610</name>
</gene>
<feature type="domain" description="2-oxoglutarate dehydrogenase E1 component N-terminal" evidence="1">
    <location>
        <begin position="64"/>
        <end position="100"/>
    </location>
</feature>
<evidence type="ECO:0000259" key="1">
    <source>
        <dbReference type="Pfam" id="PF16078"/>
    </source>
</evidence>
<sequence length="102" mass="11628">MAWFRAANTVARIAIRKSLSQNGSYATRIQSFPSQNRSFRSTIFRPNLQPAATTRSVQLFGLTDNFLDGSSSLYLEELQRAWEANPNSIDESWDNFFKNFVG</sequence>
<dbReference type="Pfam" id="PF16078">
    <property type="entry name" value="2-oxogl_dehyd_N"/>
    <property type="match status" value="1"/>
</dbReference>
<dbReference type="EMBL" id="EQ974093">
    <property type="protein sequence ID" value="EEF33947.1"/>
    <property type="molecule type" value="Genomic_DNA"/>
</dbReference>